<feature type="transmembrane region" description="Helical" evidence="1">
    <location>
        <begin position="218"/>
        <end position="238"/>
    </location>
</feature>
<proteinExistence type="predicted"/>
<dbReference type="InterPro" id="IPR018692">
    <property type="entry name" value="DUF2189"/>
</dbReference>
<feature type="transmembrane region" description="Helical" evidence="1">
    <location>
        <begin position="35"/>
        <end position="56"/>
    </location>
</feature>
<reference evidence="2 3" key="1">
    <citation type="submission" date="2016-10" db="EMBL/GenBank/DDBJ databases">
        <authorList>
            <person name="de Groot N.N."/>
        </authorList>
    </citation>
    <scope>NUCLEOTIDE SEQUENCE [LARGE SCALE GENOMIC DNA]</scope>
    <source>
        <strain evidence="2 3">DSM 5885</strain>
    </source>
</reference>
<gene>
    <name evidence="2" type="ORF">SAMN05660652_03336</name>
</gene>
<feature type="transmembrane region" description="Helical" evidence="1">
    <location>
        <begin position="106"/>
        <end position="133"/>
    </location>
</feature>
<dbReference type="Pfam" id="PF09955">
    <property type="entry name" value="DUF2189"/>
    <property type="match status" value="1"/>
</dbReference>
<feature type="transmembrane region" description="Helical" evidence="1">
    <location>
        <begin position="62"/>
        <end position="85"/>
    </location>
</feature>
<evidence type="ECO:0000313" key="3">
    <source>
        <dbReference type="Proteomes" id="UP000198607"/>
    </source>
</evidence>
<dbReference type="OrthoDB" id="8566566at2"/>
<feature type="transmembrane region" description="Helical" evidence="1">
    <location>
        <begin position="153"/>
        <end position="177"/>
    </location>
</feature>
<keyword evidence="1" id="KW-0472">Membrane</keyword>
<keyword evidence="1" id="KW-0812">Transmembrane</keyword>
<keyword evidence="1" id="KW-1133">Transmembrane helix</keyword>
<dbReference type="AlphaFoldDB" id="A0A1G8K783"/>
<protein>
    <submittedName>
        <fullName evidence="2">Uncharacterized membrane protein</fullName>
    </submittedName>
</protein>
<name>A0A1G8K783_9RHOO</name>
<evidence type="ECO:0000256" key="1">
    <source>
        <dbReference type="SAM" id="Phobius"/>
    </source>
</evidence>
<accession>A0A1G8K783</accession>
<keyword evidence="3" id="KW-1185">Reference proteome</keyword>
<dbReference type="EMBL" id="FNCY01000018">
    <property type="protein sequence ID" value="SDI39346.1"/>
    <property type="molecule type" value="Genomic_DNA"/>
</dbReference>
<sequence length="249" mass="27041">MSHSANEVTIVKIPVSILPQVVRRGWAMFVRTRPLSVSFSMIFALIGVAILASIMRASYAPFIFPVSGGFMLLGPCLLGGFFAIADKVSIGQACSAADIRHGFSRTNFGISLIALLCTILFVFWVINAAYQYGSIIGRVPEPIFNLIAPSANVLAFLMWSFVVGALLAFGVFAVSAFSVPLLYYRRAGLLRAVSLSVTAVFRNFVPCLLWSAVLTISIVISIVIFPLFLVAFPVLAYASHSLYREVFPS</sequence>
<organism evidence="2 3">
    <name type="scientific">Propionivibrio dicarboxylicus</name>
    <dbReference type="NCBI Taxonomy" id="83767"/>
    <lineage>
        <taxon>Bacteria</taxon>
        <taxon>Pseudomonadati</taxon>
        <taxon>Pseudomonadota</taxon>
        <taxon>Betaproteobacteria</taxon>
        <taxon>Rhodocyclales</taxon>
        <taxon>Rhodocyclaceae</taxon>
        <taxon>Propionivibrio</taxon>
    </lineage>
</organism>
<dbReference type="STRING" id="83767.SAMN05660652_03336"/>
<dbReference type="Proteomes" id="UP000198607">
    <property type="component" value="Unassembled WGS sequence"/>
</dbReference>
<dbReference type="RefSeq" id="WP_091939227.1">
    <property type="nucleotide sequence ID" value="NZ_FNCY01000018.1"/>
</dbReference>
<evidence type="ECO:0000313" key="2">
    <source>
        <dbReference type="EMBL" id="SDI39346.1"/>
    </source>
</evidence>